<dbReference type="PROSITE" id="PS50125">
    <property type="entry name" value="GUANYLATE_CYCLASE_2"/>
    <property type="match status" value="1"/>
</dbReference>
<keyword evidence="3" id="KW-1185">Reference proteome</keyword>
<dbReference type="AlphaFoldDB" id="A0A427T3K4"/>
<dbReference type="SUPFAM" id="SSF55073">
    <property type="entry name" value="Nucleotide cyclase"/>
    <property type="match status" value="1"/>
</dbReference>
<dbReference type="Gene3D" id="3.30.70.1230">
    <property type="entry name" value="Nucleotide cyclase"/>
    <property type="match status" value="1"/>
</dbReference>
<name>A0A427T3K4_9PSEU</name>
<dbReference type="GO" id="GO:0009190">
    <property type="term" value="P:cyclic nucleotide biosynthetic process"/>
    <property type="evidence" value="ECO:0007669"/>
    <property type="project" value="InterPro"/>
</dbReference>
<dbReference type="InterPro" id="IPR029787">
    <property type="entry name" value="Nucleotide_cyclase"/>
</dbReference>
<dbReference type="Proteomes" id="UP000267081">
    <property type="component" value="Unassembled WGS sequence"/>
</dbReference>
<dbReference type="InterPro" id="IPR001054">
    <property type="entry name" value="A/G_cyclase"/>
</dbReference>
<accession>A0A427T3K4</accession>
<gene>
    <name evidence="2" type="ORF">EIY87_27595</name>
</gene>
<proteinExistence type="predicted"/>
<organism evidence="2 3">
    <name type="scientific">Amycolatopsis eburnea</name>
    <dbReference type="NCBI Taxonomy" id="2267691"/>
    <lineage>
        <taxon>Bacteria</taxon>
        <taxon>Bacillati</taxon>
        <taxon>Actinomycetota</taxon>
        <taxon>Actinomycetes</taxon>
        <taxon>Pseudonocardiales</taxon>
        <taxon>Pseudonocardiaceae</taxon>
        <taxon>Amycolatopsis</taxon>
    </lineage>
</organism>
<dbReference type="Pfam" id="PF19956">
    <property type="entry name" value="EAD2"/>
    <property type="match status" value="1"/>
</dbReference>
<dbReference type="GO" id="GO:0004016">
    <property type="term" value="F:adenylate cyclase activity"/>
    <property type="evidence" value="ECO:0007669"/>
    <property type="project" value="UniProtKB-ARBA"/>
</dbReference>
<feature type="domain" description="Guanylate cyclase" evidence="1">
    <location>
        <begin position="11"/>
        <end position="143"/>
    </location>
</feature>
<dbReference type="OrthoDB" id="3482507at2"/>
<dbReference type="GO" id="GO:0035556">
    <property type="term" value="P:intracellular signal transduction"/>
    <property type="evidence" value="ECO:0007669"/>
    <property type="project" value="InterPro"/>
</dbReference>
<comment type="caution">
    <text evidence="2">The sequence shown here is derived from an EMBL/GenBank/DDBJ whole genome shotgun (WGS) entry which is preliminary data.</text>
</comment>
<dbReference type="RefSeq" id="WP_125312774.1">
    <property type="nucleotide sequence ID" value="NZ_RSEC01000058.1"/>
</dbReference>
<dbReference type="InterPro" id="IPR045431">
    <property type="entry name" value="EAD2"/>
</dbReference>
<reference evidence="2 3" key="1">
    <citation type="submission" date="2018-12" db="EMBL/GenBank/DDBJ databases">
        <title>Amycolatopsis eburnea sp. nov. actinomycete associate with arbuscular mycorrhiza fungal spore.</title>
        <authorList>
            <person name="Lumyong S."/>
            <person name="Chaiya L."/>
        </authorList>
    </citation>
    <scope>NUCLEOTIDE SEQUENCE [LARGE SCALE GENOMIC DNA]</scope>
    <source>
        <strain evidence="2 3">GLM-1</strain>
    </source>
</reference>
<evidence type="ECO:0000313" key="3">
    <source>
        <dbReference type="Proteomes" id="UP000267081"/>
    </source>
</evidence>
<sequence length="304" mass="33508">MHSYGAALHRTIMAVDVAGYNNPNRTLAHLREVHEGLWRVLRTTFAETGIPWDSCYVENTGDGAMILLPPDIAKADLVAQFPARMRDELRRYNHVHAEEARIRLRLALHAGEVAEGSHGRVSKAASFTFRILDAPAAKAAQQEAEADLVLITSTLLYEDVVVQDAAADPGAFRRIPVKVKPGENPAWAWLRVFGRVNGVVTAAPKVPARGRFPALIDALLAVPCVRKPDSRRLLLEVFPRREIADVVPYHAEDRLHVIALARTCQRFDGGLVDLLDAVRTIEPESPQVTALAAIIGDWPEQQAL</sequence>
<evidence type="ECO:0000313" key="2">
    <source>
        <dbReference type="EMBL" id="RSD13486.1"/>
    </source>
</evidence>
<dbReference type="EMBL" id="RSEC01000058">
    <property type="protein sequence ID" value="RSD13486.1"/>
    <property type="molecule type" value="Genomic_DNA"/>
</dbReference>
<protein>
    <recommendedName>
        <fullName evidence="1">Guanylate cyclase domain-containing protein</fullName>
    </recommendedName>
</protein>
<evidence type="ECO:0000259" key="1">
    <source>
        <dbReference type="PROSITE" id="PS50125"/>
    </source>
</evidence>